<evidence type="ECO:0000313" key="2">
    <source>
        <dbReference type="Proteomes" id="UP000475862"/>
    </source>
</evidence>
<dbReference type="OrthoDB" id="6775742at2759"/>
<dbReference type="EMBL" id="VYZN01001597">
    <property type="protein sequence ID" value="KAE9522189.1"/>
    <property type="molecule type" value="Genomic_DNA"/>
</dbReference>
<keyword evidence="2" id="KW-1185">Reference proteome</keyword>
<accession>A0A6G0SV45</accession>
<organism evidence="1 2">
    <name type="scientific">Aphis glycines</name>
    <name type="common">Soybean aphid</name>
    <dbReference type="NCBI Taxonomy" id="307491"/>
    <lineage>
        <taxon>Eukaryota</taxon>
        <taxon>Metazoa</taxon>
        <taxon>Ecdysozoa</taxon>
        <taxon>Arthropoda</taxon>
        <taxon>Hexapoda</taxon>
        <taxon>Insecta</taxon>
        <taxon>Pterygota</taxon>
        <taxon>Neoptera</taxon>
        <taxon>Paraneoptera</taxon>
        <taxon>Hemiptera</taxon>
        <taxon>Sternorrhyncha</taxon>
        <taxon>Aphidomorpha</taxon>
        <taxon>Aphidoidea</taxon>
        <taxon>Aphididae</taxon>
        <taxon>Aphidini</taxon>
        <taxon>Aphis</taxon>
        <taxon>Aphis</taxon>
    </lineage>
</organism>
<name>A0A6G0SV45_APHGL</name>
<proteinExistence type="predicted"/>
<sequence length="275" mass="32317">MKLEEAFKLIPLCTGENDIYPFINACDMAVNLVEDKCTPTLVEYITTRLCSRALETIKYKNFTKWVYIKNYLSDAFEDTTTASILQIQLNSIKMCYDKNVNDYFHRVKKLYYKLYTACTLNKEESEAKGNVKETISKLLEALKEYHIVTEIAKQYNLTLEINYEIKHINLFFLWGGVMGYEISIRYLRDYKAKCYCTFSNSCPNLQQQQQGHLVSPRRRQLDVNKRRTTIYKGARRPATADVPKLSTTEHFHDTQPLILFVTCIEFICNKDIFRY</sequence>
<comment type="caution">
    <text evidence="1">The sequence shown here is derived from an EMBL/GenBank/DDBJ whole genome shotgun (WGS) entry which is preliminary data.</text>
</comment>
<reference evidence="1 2" key="1">
    <citation type="submission" date="2019-08" db="EMBL/GenBank/DDBJ databases">
        <title>The genome of the soybean aphid Biotype 1, its phylome, world population structure and adaptation to the North American continent.</title>
        <authorList>
            <person name="Giordano R."/>
            <person name="Donthu R.K."/>
            <person name="Hernandez A.G."/>
            <person name="Wright C.L."/>
            <person name="Zimin A.V."/>
        </authorList>
    </citation>
    <scope>NUCLEOTIDE SEQUENCE [LARGE SCALE GENOMIC DNA]</scope>
    <source>
        <tissue evidence="1">Whole aphids</tissue>
    </source>
</reference>
<dbReference type="Proteomes" id="UP000475862">
    <property type="component" value="Unassembled WGS sequence"/>
</dbReference>
<dbReference type="AlphaFoldDB" id="A0A6G0SV45"/>
<protein>
    <submittedName>
        <fullName evidence="1">Uncharacterized protein</fullName>
    </submittedName>
</protein>
<evidence type="ECO:0000313" key="1">
    <source>
        <dbReference type="EMBL" id="KAE9522189.1"/>
    </source>
</evidence>
<gene>
    <name evidence="1" type="ORF">AGLY_017449</name>
</gene>